<evidence type="ECO:0000256" key="4">
    <source>
        <dbReference type="ARBA" id="ARBA00023004"/>
    </source>
</evidence>
<accession>A0A421BKH8</accession>
<keyword evidence="7" id="KW-1185">Reference proteome</keyword>
<keyword evidence="4" id="KW-0408">Iron</keyword>
<evidence type="ECO:0000256" key="3">
    <source>
        <dbReference type="ARBA" id="ARBA00022723"/>
    </source>
</evidence>
<dbReference type="InterPro" id="IPR012312">
    <property type="entry name" value="Hemerythrin-like"/>
</dbReference>
<dbReference type="PANTHER" id="PTHR36438">
    <property type="entry name" value="IRON-SULFUR CLUSTER REPAIR PROTEIN YTFE"/>
    <property type="match status" value="1"/>
</dbReference>
<gene>
    <name evidence="6" type="ORF">DYS74_15730</name>
</gene>
<comment type="subcellular location">
    <subcellularLocation>
        <location evidence="1">Cytoplasm</location>
    </subcellularLocation>
</comment>
<dbReference type="GO" id="GO:0046872">
    <property type="term" value="F:metal ion binding"/>
    <property type="evidence" value="ECO:0007669"/>
    <property type="project" value="UniProtKB-KW"/>
</dbReference>
<keyword evidence="2" id="KW-0963">Cytoplasm</keyword>
<keyword evidence="3" id="KW-0479">Metal-binding</keyword>
<dbReference type="GO" id="GO:0005737">
    <property type="term" value="C:cytoplasm"/>
    <property type="evidence" value="ECO:0007669"/>
    <property type="project" value="UniProtKB-SubCell"/>
</dbReference>
<dbReference type="InterPro" id="IPR019903">
    <property type="entry name" value="RIC_family"/>
</dbReference>
<sequence>MTAPTAEAPTETGALIDHILSRYHERHRSELPGLLDLAEKVGRVHATDQQSPKDLAQSLAALGRELEGHMAKEEMILFPAMRAGGGAGIGPPVAVMRAEHDDHAEAIERIRKMTGNLTPPDHACGSWRALYAGLDRFLEDLAAHVALENHVLFPRFERG</sequence>
<dbReference type="Proteomes" id="UP000279673">
    <property type="component" value="Unassembled WGS sequence"/>
</dbReference>
<evidence type="ECO:0000313" key="6">
    <source>
        <dbReference type="EMBL" id="RLL62921.1"/>
    </source>
</evidence>
<dbReference type="Gene3D" id="1.20.120.520">
    <property type="entry name" value="nmb1532 protein domain like"/>
    <property type="match status" value="1"/>
</dbReference>
<comment type="caution">
    <text evidence="6">The sequence shown here is derived from an EMBL/GenBank/DDBJ whole genome shotgun (WGS) entry which is preliminary data.</text>
</comment>
<dbReference type="AlphaFoldDB" id="A0A421BKH8"/>
<dbReference type="Pfam" id="PF01814">
    <property type="entry name" value="Hemerythrin"/>
    <property type="match status" value="1"/>
</dbReference>
<evidence type="ECO:0000313" key="7">
    <source>
        <dbReference type="Proteomes" id="UP000279673"/>
    </source>
</evidence>
<evidence type="ECO:0000256" key="1">
    <source>
        <dbReference type="ARBA" id="ARBA00004496"/>
    </source>
</evidence>
<dbReference type="RefSeq" id="WP_121534628.1">
    <property type="nucleotide sequence ID" value="NZ_RCHI01000018.1"/>
</dbReference>
<evidence type="ECO:0000259" key="5">
    <source>
        <dbReference type="Pfam" id="PF01814"/>
    </source>
</evidence>
<reference evidence="6 7" key="1">
    <citation type="submission" date="2018-10" db="EMBL/GenBank/DDBJ databases">
        <title>Rhodobacter sp . BO-81.</title>
        <authorList>
            <person name="Im W.T."/>
        </authorList>
    </citation>
    <scope>NUCLEOTIDE SEQUENCE [LARGE SCALE GENOMIC DNA]</scope>
    <source>
        <strain evidence="6 7">BO-81</strain>
    </source>
</reference>
<name>A0A421BKH8_9RHOB</name>
<organism evidence="6 7">
    <name type="scientific">Paenirhodobacter hankyongi</name>
    <dbReference type="NCBI Taxonomy" id="2294033"/>
    <lineage>
        <taxon>Bacteria</taxon>
        <taxon>Pseudomonadati</taxon>
        <taxon>Pseudomonadota</taxon>
        <taxon>Alphaproteobacteria</taxon>
        <taxon>Rhodobacterales</taxon>
        <taxon>Rhodobacter group</taxon>
        <taxon>Paenirhodobacter</taxon>
    </lineage>
</organism>
<dbReference type="EMBL" id="RCHI01000018">
    <property type="protein sequence ID" value="RLL62921.1"/>
    <property type="molecule type" value="Genomic_DNA"/>
</dbReference>
<proteinExistence type="predicted"/>
<evidence type="ECO:0000256" key="2">
    <source>
        <dbReference type="ARBA" id="ARBA00022490"/>
    </source>
</evidence>
<protein>
    <recommendedName>
        <fullName evidence="5">Hemerythrin-like domain-containing protein</fullName>
    </recommendedName>
</protein>
<dbReference type="PANTHER" id="PTHR36438:SF1">
    <property type="entry name" value="IRON-SULFUR CLUSTER REPAIR PROTEIN YTFE"/>
    <property type="match status" value="1"/>
</dbReference>
<feature type="domain" description="Hemerythrin-like" evidence="5">
    <location>
        <begin position="16"/>
        <end position="155"/>
    </location>
</feature>